<proteinExistence type="predicted"/>
<dbReference type="Proteomes" id="UP001597459">
    <property type="component" value="Unassembled WGS sequence"/>
</dbReference>
<dbReference type="RefSeq" id="WP_378256717.1">
    <property type="nucleotide sequence ID" value="NZ_JBHSJV010000001.1"/>
</dbReference>
<accession>A0ABW5NAG2</accession>
<comment type="caution">
    <text evidence="1">The sequence shown here is derived from an EMBL/GenBank/DDBJ whole genome shotgun (WGS) entry which is preliminary data.</text>
</comment>
<protein>
    <submittedName>
        <fullName evidence="1">Uncharacterized protein</fullName>
    </submittedName>
</protein>
<evidence type="ECO:0000313" key="2">
    <source>
        <dbReference type="Proteomes" id="UP001597459"/>
    </source>
</evidence>
<keyword evidence="2" id="KW-1185">Reference proteome</keyword>
<gene>
    <name evidence="1" type="ORF">ACFSTE_15805</name>
</gene>
<sequence length="120" mass="12917">MVINLGQVKETFEGGPWDVAIKKYIHGIEGGVGLDVTGWEDKYIYTGHGVIKEEGVYKPQPIDGTKEDLLIGVVASTTRTAVPSAGVMTVGVINNAAVKYPFTDKALAVLQREGIQNQED</sequence>
<name>A0ABW5NAG2_9FLAO</name>
<dbReference type="EMBL" id="JBHULX010000033">
    <property type="protein sequence ID" value="MFD2592303.1"/>
    <property type="molecule type" value="Genomic_DNA"/>
</dbReference>
<evidence type="ECO:0000313" key="1">
    <source>
        <dbReference type="EMBL" id="MFD2592303.1"/>
    </source>
</evidence>
<reference evidence="2" key="1">
    <citation type="journal article" date="2019" name="Int. J. Syst. Evol. Microbiol.">
        <title>The Global Catalogue of Microorganisms (GCM) 10K type strain sequencing project: providing services to taxonomists for standard genome sequencing and annotation.</title>
        <authorList>
            <consortium name="The Broad Institute Genomics Platform"/>
            <consortium name="The Broad Institute Genome Sequencing Center for Infectious Disease"/>
            <person name="Wu L."/>
            <person name="Ma J."/>
        </authorList>
    </citation>
    <scope>NUCLEOTIDE SEQUENCE [LARGE SCALE GENOMIC DNA]</scope>
    <source>
        <strain evidence="2">KCTC 42423</strain>
    </source>
</reference>
<organism evidence="1 2">
    <name type="scientific">Aquimarina hainanensis</name>
    <dbReference type="NCBI Taxonomy" id="1578017"/>
    <lineage>
        <taxon>Bacteria</taxon>
        <taxon>Pseudomonadati</taxon>
        <taxon>Bacteroidota</taxon>
        <taxon>Flavobacteriia</taxon>
        <taxon>Flavobacteriales</taxon>
        <taxon>Flavobacteriaceae</taxon>
        <taxon>Aquimarina</taxon>
    </lineage>
</organism>